<organism evidence="2 3">
    <name type="scientific">Smittium culicis</name>
    <dbReference type="NCBI Taxonomy" id="133412"/>
    <lineage>
        <taxon>Eukaryota</taxon>
        <taxon>Fungi</taxon>
        <taxon>Fungi incertae sedis</taxon>
        <taxon>Zoopagomycota</taxon>
        <taxon>Kickxellomycotina</taxon>
        <taxon>Harpellomycetes</taxon>
        <taxon>Harpellales</taxon>
        <taxon>Legeriomycetaceae</taxon>
        <taxon>Smittium</taxon>
    </lineage>
</organism>
<name>A0A1R1XPM3_9FUNG</name>
<feature type="compositionally biased region" description="Basic and acidic residues" evidence="1">
    <location>
        <begin position="219"/>
        <end position="232"/>
    </location>
</feature>
<dbReference type="OrthoDB" id="10524196at2759"/>
<feature type="compositionally biased region" description="Basic and acidic residues" evidence="1">
    <location>
        <begin position="144"/>
        <end position="154"/>
    </location>
</feature>
<feature type="region of interest" description="Disordered" evidence="1">
    <location>
        <begin position="209"/>
        <end position="234"/>
    </location>
</feature>
<reference evidence="3" key="1">
    <citation type="submission" date="2017-01" db="EMBL/GenBank/DDBJ databases">
        <authorList>
            <person name="Wang Y."/>
            <person name="White M."/>
            <person name="Kvist S."/>
            <person name="Moncalvo J.-M."/>
        </authorList>
    </citation>
    <scope>NUCLEOTIDE SEQUENCE [LARGE SCALE GENOMIC DNA]</scope>
    <source>
        <strain evidence="3">ID-206-W2</strain>
    </source>
</reference>
<dbReference type="AlphaFoldDB" id="A0A1R1XPM3"/>
<feature type="non-terminal residue" evidence="2">
    <location>
        <position position="1"/>
    </location>
</feature>
<comment type="caution">
    <text evidence="2">The sequence shown here is derived from an EMBL/GenBank/DDBJ whole genome shotgun (WGS) entry which is preliminary data.</text>
</comment>
<evidence type="ECO:0000313" key="2">
    <source>
        <dbReference type="EMBL" id="OMJ16563.1"/>
    </source>
</evidence>
<evidence type="ECO:0000313" key="3">
    <source>
        <dbReference type="Proteomes" id="UP000187429"/>
    </source>
</evidence>
<accession>A0A1R1XPM3</accession>
<evidence type="ECO:0000256" key="1">
    <source>
        <dbReference type="SAM" id="MobiDB-lite"/>
    </source>
</evidence>
<feature type="region of interest" description="Disordered" evidence="1">
    <location>
        <begin position="78"/>
        <end position="158"/>
    </location>
</feature>
<dbReference type="EMBL" id="LSSM01003858">
    <property type="protein sequence ID" value="OMJ16563.1"/>
    <property type="molecule type" value="Genomic_DNA"/>
</dbReference>
<gene>
    <name evidence="2" type="ORF">AYI69_g7792</name>
</gene>
<keyword evidence="3" id="KW-1185">Reference proteome</keyword>
<sequence>DTEYKEYQDDTAESEKVAQQLRMQSLKDYGKKLDFKPKSNESREKFYFRGKEIPWFTATVSKPEDIENFRKNTLAELSSTKSKISKVPGSNPELDQKKIEKNSGPGSTLANNKEKHQQKSGSGSTLALDDDNPTTKKNPKTKRRDSNEVHENKENHKKIKADDLEVSALKMKIMEISDVIPYKNFDKELIAQVEIFIKESKKLLNKIENGSPSVTTKTKKNEKIKKDNDNNETKNTIKNTKTTFANITKKNIKIQQPKALKKLPEFSNEQKKIIAAGMSPFEATKYKLIYFDGFKRNRISLVKNMLYEEIQPRLIGNTNWTADEKLEVCVESNQIEKLVGYMEKIDCVKLNMKYDPISTETSKNELSERLKWLSSESNRNQPSRRMARMVRKWKFDDRDEFFEFFLLSQ</sequence>
<protein>
    <submittedName>
        <fullName evidence="2">Uncharacterized protein</fullName>
    </submittedName>
</protein>
<dbReference type="Proteomes" id="UP000187429">
    <property type="component" value="Unassembled WGS sequence"/>
</dbReference>
<proteinExistence type="predicted"/>